<dbReference type="Gene3D" id="1.10.600.10">
    <property type="entry name" value="Farnesyl Diphosphate Synthase"/>
    <property type="match status" value="1"/>
</dbReference>
<evidence type="ECO:0000256" key="1">
    <source>
        <dbReference type="SAM" id="MobiDB-lite"/>
    </source>
</evidence>
<reference evidence="2" key="1">
    <citation type="submission" date="2012-01" db="EMBL/GenBank/DDBJ databases">
        <authorList>
            <person name="Wang T."/>
            <person name="Qin Z."/>
        </authorList>
    </citation>
    <scope>NUCLEOTIDE SEQUENCE</scope>
    <source>
        <strain evidence="2">WT7</strain>
    </source>
</reference>
<protein>
    <submittedName>
        <fullName evidence="2">Wt7.4</fullName>
    </submittedName>
</protein>
<proteinExistence type="predicted"/>
<dbReference type="AlphaFoldDB" id="I1WDZ4"/>
<organism evidence="2">
    <name type="scientific">Nocardia sp. WT7</name>
    <dbReference type="NCBI Taxonomy" id="1178024"/>
    <lineage>
        <taxon>Bacteria</taxon>
        <taxon>Bacillati</taxon>
        <taxon>Actinomycetota</taxon>
        <taxon>Actinomycetes</taxon>
        <taxon>Mycobacteriales</taxon>
        <taxon>Nocardiaceae</taxon>
        <taxon>Nocardia</taxon>
    </lineage>
</organism>
<feature type="compositionally biased region" description="Low complexity" evidence="1">
    <location>
        <begin position="147"/>
        <end position="157"/>
    </location>
</feature>
<dbReference type="SUPFAM" id="SSF48576">
    <property type="entry name" value="Terpenoid synthases"/>
    <property type="match status" value="2"/>
</dbReference>
<name>I1WDZ4_9NOCA</name>
<sequence>MCRACFPMSRGAPQACRHRPGLRDGRCCTNSFAAARRQLVTVPCCAPGAPSGPAAFGVRIAARAGFHLAGAAMQVVAHVLADNQAVFAGIGDAPGVTYADRLSDLSFGQLIETLPPAVDATALRRHYELVAGARPARCSGCRAPTAARRAAPTRPAASPDAVRRPARACLPDHGRRPRHRRRPELGKDACGDLDRRVPTWPVIEWLAMRPGARELWLSAETSSATLQTDLVESGATQAARVVAVQATETASAALDIFPSTPARADLRELLQQVINR</sequence>
<feature type="region of interest" description="Disordered" evidence="1">
    <location>
        <begin position="147"/>
        <end position="188"/>
    </location>
</feature>
<accession>I1WDZ4</accession>
<dbReference type="InterPro" id="IPR008949">
    <property type="entry name" value="Isoprenoid_synthase_dom_sf"/>
</dbReference>
<evidence type="ECO:0000313" key="2">
    <source>
        <dbReference type="EMBL" id="AFI64488.1"/>
    </source>
</evidence>
<gene>
    <name evidence="2" type="ORF">wt7.4</name>
</gene>
<dbReference type="EMBL" id="JQ432565">
    <property type="protein sequence ID" value="AFI64488.1"/>
    <property type="molecule type" value="Genomic_DNA"/>
</dbReference>